<dbReference type="RefSeq" id="WP_145259415.1">
    <property type="nucleotide sequence ID" value="NZ_CP036279.1"/>
</dbReference>
<dbReference type="Gene3D" id="3.40.50.720">
    <property type="entry name" value="NAD(P)-binding Rossmann-like Domain"/>
    <property type="match status" value="1"/>
</dbReference>
<dbReference type="KEGG" id="knv:Pan216_34350"/>
<dbReference type="InterPro" id="IPR036721">
    <property type="entry name" value="RCK_C_sf"/>
</dbReference>
<reference evidence="2 3" key="1">
    <citation type="submission" date="2019-02" db="EMBL/GenBank/DDBJ databases">
        <title>Deep-cultivation of Planctomycetes and their phenomic and genomic characterization uncovers novel biology.</title>
        <authorList>
            <person name="Wiegand S."/>
            <person name="Jogler M."/>
            <person name="Boedeker C."/>
            <person name="Pinto D."/>
            <person name="Vollmers J."/>
            <person name="Rivas-Marin E."/>
            <person name="Kohn T."/>
            <person name="Peeters S.H."/>
            <person name="Heuer A."/>
            <person name="Rast P."/>
            <person name="Oberbeckmann S."/>
            <person name="Bunk B."/>
            <person name="Jeske O."/>
            <person name="Meyerdierks A."/>
            <person name="Storesund J.E."/>
            <person name="Kallscheuer N."/>
            <person name="Luecker S."/>
            <person name="Lage O.M."/>
            <person name="Pohl T."/>
            <person name="Merkel B.J."/>
            <person name="Hornburger P."/>
            <person name="Mueller R.-W."/>
            <person name="Bruemmer F."/>
            <person name="Labrenz M."/>
            <person name="Spormann A.M."/>
            <person name="Op den Camp H."/>
            <person name="Overmann J."/>
            <person name="Amann R."/>
            <person name="Jetten M.S.M."/>
            <person name="Mascher T."/>
            <person name="Medema M.H."/>
            <person name="Devos D.P."/>
            <person name="Kaster A.-K."/>
            <person name="Ovreas L."/>
            <person name="Rohde M."/>
            <person name="Galperin M.Y."/>
            <person name="Jogler C."/>
        </authorList>
    </citation>
    <scope>NUCLEOTIDE SEQUENCE [LARGE SCALE GENOMIC DNA]</scope>
    <source>
        <strain evidence="2 3">Pan216</strain>
    </source>
</reference>
<dbReference type="InterPro" id="IPR036291">
    <property type="entry name" value="NAD(P)-bd_dom_sf"/>
</dbReference>
<dbReference type="OrthoDB" id="9776294at2"/>
<dbReference type="InterPro" id="IPR003148">
    <property type="entry name" value="RCK_N"/>
</dbReference>
<dbReference type="InterPro" id="IPR006037">
    <property type="entry name" value="RCK_C"/>
</dbReference>
<dbReference type="PANTHER" id="PTHR43833">
    <property type="entry name" value="POTASSIUM CHANNEL PROTEIN 2-RELATED-RELATED"/>
    <property type="match status" value="1"/>
</dbReference>
<dbReference type="PROSITE" id="PS51201">
    <property type="entry name" value="RCK_N"/>
    <property type="match status" value="1"/>
</dbReference>
<dbReference type="Pfam" id="PF02080">
    <property type="entry name" value="TrkA_C"/>
    <property type="match status" value="1"/>
</dbReference>
<accession>A0A518B6H2</accession>
<dbReference type="Proteomes" id="UP000317093">
    <property type="component" value="Chromosome"/>
</dbReference>
<evidence type="ECO:0000313" key="2">
    <source>
        <dbReference type="EMBL" id="QDU62568.1"/>
    </source>
</evidence>
<dbReference type="SUPFAM" id="SSF116726">
    <property type="entry name" value="TrkA C-terminal domain-like"/>
    <property type="match status" value="1"/>
</dbReference>
<dbReference type="Pfam" id="PF02254">
    <property type="entry name" value="TrkA_N"/>
    <property type="match status" value="1"/>
</dbReference>
<dbReference type="PANTHER" id="PTHR43833:SF7">
    <property type="entry name" value="KTR SYSTEM POTASSIUM UPTAKE PROTEIN C"/>
    <property type="match status" value="1"/>
</dbReference>
<dbReference type="AlphaFoldDB" id="A0A518B6H2"/>
<gene>
    <name evidence="2" type="primary">ktrA</name>
    <name evidence="2" type="ORF">Pan216_34350</name>
</gene>
<dbReference type="SUPFAM" id="SSF51735">
    <property type="entry name" value="NAD(P)-binding Rossmann-fold domains"/>
    <property type="match status" value="1"/>
</dbReference>
<proteinExistence type="predicted"/>
<dbReference type="GO" id="GO:0006813">
    <property type="term" value="P:potassium ion transport"/>
    <property type="evidence" value="ECO:0007669"/>
    <property type="project" value="InterPro"/>
</dbReference>
<keyword evidence="3" id="KW-1185">Reference proteome</keyword>
<evidence type="ECO:0000259" key="1">
    <source>
        <dbReference type="PROSITE" id="PS51201"/>
    </source>
</evidence>
<evidence type="ECO:0000313" key="3">
    <source>
        <dbReference type="Proteomes" id="UP000317093"/>
    </source>
</evidence>
<feature type="domain" description="RCK N-terminal" evidence="1">
    <location>
        <begin position="5"/>
        <end position="121"/>
    </location>
</feature>
<organism evidence="2 3">
    <name type="scientific">Kolteria novifilia</name>
    <dbReference type="NCBI Taxonomy" id="2527975"/>
    <lineage>
        <taxon>Bacteria</taxon>
        <taxon>Pseudomonadati</taxon>
        <taxon>Planctomycetota</taxon>
        <taxon>Planctomycetia</taxon>
        <taxon>Kolteriales</taxon>
        <taxon>Kolteriaceae</taxon>
        <taxon>Kolteria</taxon>
    </lineage>
</organism>
<sequence length="230" mass="25286">MAAGKQQYVVLGLGSFGSSLAKRLTWHGCRVIGVDFDSRKVESHRDLIYAPVEGDATSAETLEQLLTPAVDSVFIATGNNIESSILTALHSIEHGAKRVIAKGITEDHAKILHKIGVERVVFPDQEYGMEVADQAVFPNLLDTLNFDPNYGVFELPVGPSFVGQNLESFTAKLRWTFGISILAVKDPARDEVKVLPPSDFIILEHHVLLVIGTHKDMIRVRSAFFDSVSF</sequence>
<dbReference type="GO" id="GO:0008324">
    <property type="term" value="F:monoatomic cation transmembrane transporter activity"/>
    <property type="evidence" value="ECO:0007669"/>
    <property type="project" value="InterPro"/>
</dbReference>
<name>A0A518B6H2_9BACT</name>
<dbReference type="Gene3D" id="3.30.70.1450">
    <property type="entry name" value="Regulator of K+ conductance, C-terminal domain"/>
    <property type="match status" value="1"/>
</dbReference>
<dbReference type="EMBL" id="CP036279">
    <property type="protein sequence ID" value="QDU62568.1"/>
    <property type="molecule type" value="Genomic_DNA"/>
</dbReference>
<dbReference type="InterPro" id="IPR050721">
    <property type="entry name" value="Trk_Ktr_HKT_K-transport"/>
</dbReference>
<protein>
    <submittedName>
        <fullName evidence="2">Ktr system potassium uptake protein A</fullName>
    </submittedName>
</protein>